<feature type="binding site" evidence="15">
    <location>
        <position position="1192"/>
    </location>
    <ligand>
        <name>ATP</name>
        <dbReference type="ChEBI" id="CHEBI:30616"/>
    </ligand>
</feature>
<feature type="transmembrane region" description="Helical" evidence="17">
    <location>
        <begin position="1397"/>
        <end position="1417"/>
    </location>
</feature>
<sequence length="1719" mass="193342">MSSSNDGPSRANDHHPNDNSNNNSNNNNDSHDNSLDGTDSPISLRSFNEPSSTVNPQQPRQQPFVPTPSSLPPSYTPGFAAEANSNNNAFSIPESSPNFSPIDTASQLEESRRRKRGYSLRTQLFSKNINKQNEPPSPIELQQQTFSSASSFGPHNSEIQQEPIFPTISASSKSIAEAQKKHSAIDVNNTATSLPNYSNWASSSDNQSLKTRAKNAFTKVHDFILHIKQPPASVGGRDIPLQIVNDREPLIDARTEKPYPNNLITSSIYTPYNFFPRQLIAQFSKLANLYFMCVSIMQMIPSWSTTGSYTTIIPLLVFISISMGREGYDDWRRHRQDKEENNRTTHLATLDPDYALRQQSSLDSLPTSGTETPTGDFPHRESIANPSFPLFYADSDTEISNPIIYKDVPWKDLRVGDIIELKQNDWVPADIVLLASSGQANIAYIETMALDGETNLKTREPLPDMAKICSDPKQLAALRSSITSEDPNIDLYNFEGTANINGETYPLSSSNIIYRGSILRNTTSVIGMVVFSGEETKIRMNAIQNPRTKAPRLQKKVNNIVIFMVFFVLALSVFCTVASYLYYQTEGKHIWYLKGLEVGVVPNLMGFIIMFNTLIPLSLYVSMEIVKLFQIVMIQSDVDMYHIPSDTPCEAHTSNINEELGQVSYIFSDKTGTLTDNMMIFRKLSVGGYAWLHDLDIQLANAGDSSKLFHQIKQADMAKGKGSMSLSVPGYQPRTSTQLNGKLSSSSALQGRPSTDEILHQVASLPRRSIAGDRPSMASLARTSSVRSTTWKSTAAPTKVQDTKSTIELLRYLQIHPNSVYAKKAKFFLLGLALCHSCVPDLELSKNGNGETEIENLEYQAASPDEIALIDAARDMGYIVIDRQHNNMTVRTYPNGFDNTPLDEVYEVKQIIEFSSARKRMSIVIKFPDGRYCVFCKGADNIIIERLRHSSAAMEKSAEINRLAEIRKTAEAEMAITRNSMSSLNQGAPSRKSFVNDRRSITIDRRDVLNSIGDYLQQHGHGDEDIAEVAEASRKSFSMARQRKYSADKWSSDRAGPSSASARISHEIRQYESENNSPSEEFEIDNHLVLNDNFVLERTLEHIDEFSTEGLRTLLYGYRFLSTDEYENWNKLYSDARTSLVNRQENIEKVGEMIEIDLDLCGATAIEDKLQEGVPEAIDKLRRANIKLWMLTGDKRETAINIGYSCRLIKDYSTVIILRSDEGDVAGKMAAAMVELEGGNVAHCVVVVDGFTLSEIEQDMTLMTLFIDLGVKSDSVICCRASPSQKASMVSAVRAKVKSAITLAIGDGANDIAMIQSADVGIGITGREGLQAARSADYAIGQFRFLLKLLLVHGRWNYVRTCKYILGTFYKEMFFYLTQVIYQRNVMFTGSSLYETWSLSMFNTLFTSLPVICIGIFEKDLKPSTLLAVPELYTKGQKNESFGLVIFIGWMVVAASHSVITSFVTYYLYGDYAWIDNSVYPLGVLIFTTVVAIITVKLQILEMHSRTILNWAVVIICIAGWFFWCMFLSYVYGKSPSKIYNVHDAIFKYFGRELSWWAVLLGAFVMCLTLDVILQTIRIIIRPTDTDTFQELEHYMPVHRRLQRESFLELEQGWRVGKYKDDPAMLDRLNPNIDDSLRTSVTTVGTDDSNNVSRGGYSRNSERPVNDSGILSLMVPERKRDKIKKKLRFESTRRTSEDYEREVQEILRRREMELENNNR</sequence>
<dbReference type="InterPro" id="IPR059000">
    <property type="entry name" value="ATPase_P-type_domA"/>
</dbReference>
<feature type="compositionally biased region" description="Pro residues" evidence="19">
    <location>
        <begin position="65"/>
        <end position="75"/>
    </location>
</feature>
<keyword evidence="8 16" id="KW-0460">Magnesium</keyword>
<keyword evidence="4 17" id="KW-0812">Transmembrane</keyword>
<dbReference type="InterPro" id="IPR023298">
    <property type="entry name" value="ATPase_P-typ_TM_dom_sf"/>
</dbReference>
<dbReference type="GO" id="GO:0005802">
    <property type="term" value="C:trans-Golgi network"/>
    <property type="evidence" value="ECO:0007669"/>
    <property type="project" value="TreeGrafter"/>
</dbReference>
<feature type="binding site" evidence="15">
    <location>
        <position position="1280"/>
    </location>
    <ligand>
        <name>ATP</name>
        <dbReference type="ChEBI" id="CHEBI:30616"/>
    </ligand>
</feature>
<dbReference type="InterPro" id="IPR001757">
    <property type="entry name" value="P_typ_ATPase"/>
</dbReference>
<evidence type="ECO:0000313" key="23">
    <source>
        <dbReference type="EMBL" id="CDO53932.1"/>
    </source>
</evidence>
<evidence type="ECO:0000256" key="15">
    <source>
        <dbReference type="PIRSR" id="PIRSR606539-2"/>
    </source>
</evidence>
<feature type="binding site" evidence="15">
    <location>
        <position position="1194"/>
    </location>
    <ligand>
        <name>ATP</name>
        <dbReference type="ChEBI" id="CHEBI:30616"/>
    </ligand>
</feature>
<feature type="binding site" evidence="16">
    <location>
        <position position="669"/>
    </location>
    <ligand>
        <name>Mg(2+)</name>
        <dbReference type="ChEBI" id="CHEBI:18420"/>
    </ligand>
</feature>
<evidence type="ECO:0000256" key="14">
    <source>
        <dbReference type="PIRSR" id="PIRSR606539-1"/>
    </source>
</evidence>
<dbReference type="GO" id="GO:0005524">
    <property type="term" value="F:ATP binding"/>
    <property type="evidence" value="ECO:0007669"/>
    <property type="project" value="UniProtKB-UniRule"/>
</dbReference>
<dbReference type="STRING" id="1173061.A0A0J9XAS8"/>
<dbReference type="Gene3D" id="2.70.150.10">
    <property type="entry name" value="Calcium-transporting ATPase, cytoplasmic transduction domain A"/>
    <property type="match status" value="1"/>
</dbReference>
<feature type="transmembrane region" description="Helical" evidence="17">
    <location>
        <begin position="557"/>
        <end position="583"/>
    </location>
</feature>
<keyword evidence="5 16" id="KW-0479">Metal-binding</keyword>
<keyword evidence="9 17" id="KW-1278">Translocase</keyword>
<dbReference type="PROSITE" id="PS00154">
    <property type="entry name" value="ATPASE_E1_E2"/>
    <property type="match status" value="1"/>
</dbReference>
<feature type="transmembrane region" description="Helical" evidence="17">
    <location>
        <begin position="1442"/>
        <end position="1467"/>
    </location>
</feature>
<evidence type="ECO:0000256" key="10">
    <source>
        <dbReference type="ARBA" id="ARBA00022989"/>
    </source>
</evidence>
<dbReference type="SUPFAM" id="SSF81660">
    <property type="entry name" value="Metal cation-transporting ATPase, ATP-binding domain N"/>
    <property type="match status" value="1"/>
</dbReference>
<keyword evidence="6 15" id="KW-0547">Nucleotide-binding</keyword>
<feature type="coiled-coil region" evidence="18">
    <location>
        <begin position="1689"/>
        <end position="1716"/>
    </location>
</feature>
<dbReference type="Pfam" id="PF16209">
    <property type="entry name" value="PhoLip_ATPase_N"/>
    <property type="match status" value="1"/>
</dbReference>
<feature type="compositionally biased region" description="Low complexity" evidence="19">
    <location>
        <begin position="18"/>
        <end position="28"/>
    </location>
</feature>
<feature type="region of interest" description="Disordered" evidence="19">
    <location>
        <begin position="1641"/>
        <end position="1667"/>
    </location>
</feature>
<feature type="binding site" evidence="15">
    <location>
        <position position="937"/>
    </location>
    <ligand>
        <name>ATP</name>
        <dbReference type="ChEBI" id="CHEBI:30616"/>
    </ligand>
</feature>
<comment type="caution">
    <text evidence="23">The sequence shown here is derived from an EMBL/GenBank/DDBJ whole genome shotgun (WGS) entry which is preliminary data.</text>
</comment>
<dbReference type="SUPFAM" id="SSF81665">
    <property type="entry name" value="Calcium ATPase, transmembrane domain M"/>
    <property type="match status" value="1"/>
</dbReference>
<proteinExistence type="inferred from homology"/>
<dbReference type="InterPro" id="IPR023214">
    <property type="entry name" value="HAD_sf"/>
</dbReference>
<feature type="transmembrane region" description="Helical" evidence="17">
    <location>
        <begin position="603"/>
        <end position="623"/>
    </location>
</feature>
<dbReference type="GO" id="GO:0140346">
    <property type="term" value="F:phosphatidylserine flippase activity"/>
    <property type="evidence" value="ECO:0007669"/>
    <property type="project" value="UniProtKB-ARBA"/>
</dbReference>
<dbReference type="PRINTS" id="PR00119">
    <property type="entry name" value="CATATPASE"/>
</dbReference>
<dbReference type="InterPro" id="IPR023299">
    <property type="entry name" value="ATPase_P-typ_cyto_dom_N"/>
</dbReference>
<dbReference type="SUPFAM" id="SSF81653">
    <property type="entry name" value="Calcium ATPase, transduction domain A"/>
    <property type="match status" value="1"/>
</dbReference>
<dbReference type="Gene3D" id="3.40.50.1000">
    <property type="entry name" value="HAD superfamily/HAD-like"/>
    <property type="match status" value="2"/>
</dbReference>
<dbReference type="InterPro" id="IPR036412">
    <property type="entry name" value="HAD-like_sf"/>
</dbReference>
<evidence type="ECO:0000256" key="5">
    <source>
        <dbReference type="ARBA" id="ARBA00022723"/>
    </source>
</evidence>
<organism evidence="23 24">
    <name type="scientific">Geotrichum candidum</name>
    <name type="common">Oospora lactis</name>
    <name type="synonym">Dipodascus geotrichum</name>
    <dbReference type="NCBI Taxonomy" id="1173061"/>
    <lineage>
        <taxon>Eukaryota</taxon>
        <taxon>Fungi</taxon>
        <taxon>Dikarya</taxon>
        <taxon>Ascomycota</taxon>
        <taxon>Saccharomycotina</taxon>
        <taxon>Dipodascomycetes</taxon>
        <taxon>Dipodascales</taxon>
        <taxon>Dipodascaceae</taxon>
        <taxon>Geotrichum</taxon>
    </lineage>
</organism>
<dbReference type="PANTHER" id="PTHR24092">
    <property type="entry name" value="PROBABLE PHOSPHOLIPID-TRANSPORTING ATPASE"/>
    <property type="match status" value="1"/>
</dbReference>
<feature type="region of interest" description="Disordered" evidence="19">
    <location>
        <begin position="1"/>
        <end position="120"/>
    </location>
</feature>
<dbReference type="PANTHER" id="PTHR24092:SF174">
    <property type="entry name" value="PHOSPHOLIPID-TRANSPORTING ATPASE DNF3-RELATED"/>
    <property type="match status" value="1"/>
</dbReference>
<name>A0A0J9XAS8_GEOCN</name>
<feature type="binding site" evidence="15">
    <location>
        <position position="1193"/>
    </location>
    <ligand>
        <name>ATP</name>
        <dbReference type="ChEBI" id="CHEBI:30616"/>
    </ligand>
</feature>
<evidence type="ECO:0000259" key="20">
    <source>
        <dbReference type="Pfam" id="PF00122"/>
    </source>
</evidence>
<feature type="compositionally biased region" description="Polar residues" evidence="19">
    <location>
        <begin position="733"/>
        <end position="753"/>
    </location>
</feature>
<feature type="transmembrane region" description="Helical" evidence="17">
    <location>
        <begin position="1508"/>
        <end position="1532"/>
    </location>
</feature>
<feature type="region of interest" description="Disordered" evidence="19">
    <location>
        <begin position="723"/>
        <end position="754"/>
    </location>
</feature>
<feature type="binding site" evidence="15">
    <location>
        <position position="1112"/>
    </location>
    <ligand>
        <name>ATP</name>
        <dbReference type="ChEBI" id="CHEBI:30616"/>
    </ligand>
</feature>
<feature type="binding site" evidence="15">
    <location>
        <position position="670"/>
    </location>
    <ligand>
        <name>ATP</name>
        <dbReference type="ChEBI" id="CHEBI:30616"/>
    </ligand>
</feature>
<dbReference type="EC" id="7.6.2.1" evidence="17"/>
<evidence type="ECO:0000256" key="16">
    <source>
        <dbReference type="PIRSR" id="PIRSR606539-3"/>
    </source>
</evidence>
<dbReference type="InterPro" id="IPR018303">
    <property type="entry name" value="ATPase_P-typ_P_site"/>
</dbReference>
<feature type="compositionally biased region" description="Polar residues" evidence="19">
    <location>
        <begin position="93"/>
        <end position="108"/>
    </location>
</feature>
<protein>
    <recommendedName>
        <fullName evidence="17">Phospholipid-transporting ATPase</fullName>
        <ecNumber evidence="17">7.6.2.1</ecNumber>
    </recommendedName>
</protein>
<feature type="active site" description="4-aspartylphosphate intermediate" evidence="14">
    <location>
        <position position="669"/>
    </location>
</feature>
<dbReference type="Gene3D" id="3.40.1110.10">
    <property type="entry name" value="Calcium-transporting ATPase, cytoplasmic domain N"/>
    <property type="match status" value="3"/>
</dbReference>
<dbReference type="Pfam" id="PF13246">
    <property type="entry name" value="Cation_ATPase"/>
    <property type="match status" value="1"/>
</dbReference>
<dbReference type="SUPFAM" id="SSF56784">
    <property type="entry name" value="HAD-like"/>
    <property type="match status" value="1"/>
</dbReference>
<feature type="binding site" evidence="15">
    <location>
        <position position="914"/>
    </location>
    <ligand>
        <name>ATP</name>
        <dbReference type="ChEBI" id="CHEBI:30616"/>
    </ligand>
</feature>
<dbReference type="NCBIfam" id="TIGR01652">
    <property type="entry name" value="ATPase-Plipid"/>
    <property type="match status" value="2"/>
</dbReference>
<evidence type="ECO:0000256" key="11">
    <source>
        <dbReference type="ARBA" id="ARBA00023136"/>
    </source>
</evidence>
<evidence type="ECO:0000256" key="6">
    <source>
        <dbReference type="ARBA" id="ARBA00022741"/>
    </source>
</evidence>
<dbReference type="InterPro" id="IPR032631">
    <property type="entry name" value="P-type_ATPase_N"/>
</dbReference>
<feature type="transmembrane region" description="Helical" evidence="17">
    <location>
        <begin position="1554"/>
        <end position="1574"/>
    </location>
</feature>
<keyword evidence="24" id="KW-1185">Reference proteome</keyword>
<feature type="compositionally biased region" description="Low complexity" evidence="19">
    <location>
        <begin position="76"/>
        <end position="91"/>
    </location>
</feature>
<keyword evidence="10 17" id="KW-1133">Transmembrane helix</keyword>
<dbReference type="GO" id="GO:0032456">
    <property type="term" value="P:endocytic recycling"/>
    <property type="evidence" value="ECO:0007669"/>
    <property type="project" value="TreeGrafter"/>
</dbReference>
<feature type="binding site" evidence="16">
    <location>
        <position position="1307"/>
    </location>
    <ligand>
        <name>Mg(2+)</name>
        <dbReference type="ChEBI" id="CHEBI:18420"/>
    </ligand>
</feature>
<gene>
    <name evidence="23" type="ORF">BN980_GECA06s02023g</name>
</gene>
<feature type="domain" description="P-type ATPase C-terminal" evidence="22">
    <location>
        <begin position="1333"/>
        <end position="1584"/>
    </location>
</feature>
<evidence type="ECO:0000256" key="7">
    <source>
        <dbReference type="ARBA" id="ARBA00022840"/>
    </source>
</evidence>
<keyword evidence="11 17" id="KW-0472">Membrane</keyword>
<evidence type="ECO:0000256" key="9">
    <source>
        <dbReference type="ARBA" id="ARBA00022967"/>
    </source>
</evidence>
<dbReference type="Pfam" id="PF16212">
    <property type="entry name" value="PhoLip_ATPase_C"/>
    <property type="match status" value="1"/>
</dbReference>
<feature type="binding site" evidence="15">
    <location>
        <position position="1286"/>
    </location>
    <ligand>
        <name>ATP</name>
        <dbReference type="ChEBI" id="CHEBI:30616"/>
    </ligand>
</feature>
<evidence type="ECO:0000256" key="17">
    <source>
        <dbReference type="RuleBase" id="RU362033"/>
    </source>
</evidence>
<evidence type="ECO:0000256" key="13">
    <source>
        <dbReference type="ARBA" id="ARBA00049128"/>
    </source>
</evidence>
<comment type="similarity">
    <text evidence="3 17">Belongs to the cation transport ATPase (P-type) (TC 3.A.3) family. Type IV subfamily.</text>
</comment>
<dbReference type="GO" id="GO:0005886">
    <property type="term" value="C:plasma membrane"/>
    <property type="evidence" value="ECO:0007669"/>
    <property type="project" value="TreeGrafter"/>
</dbReference>
<dbReference type="InterPro" id="IPR032630">
    <property type="entry name" value="P_typ_ATPase_c"/>
</dbReference>
<evidence type="ECO:0000256" key="8">
    <source>
        <dbReference type="ARBA" id="ARBA00022842"/>
    </source>
</evidence>
<dbReference type="FunFam" id="3.40.50.1000:FF:000172">
    <property type="entry name" value="Phospholipid-transporting ATPase"/>
    <property type="match status" value="1"/>
</dbReference>
<keyword evidence="18" id="KW-0175">Coiled coil</keyword>
<evidence type="ECO:0000256" key="19">
    <source>
        <dbReference type="SAM" id="MobiDB-lite"/>
    </source>
</evidence>
<comment type="catalytic activity">
    <reaction evidence="12 17">
        <text>ATP + H2O + phospholipidSide 1 = ADP + phosphate + phospholipidSide 2.</text>
        <dbReference type="EC" id="7.6.2.1"/>
    </reaction>
</comment>
<dbReference type="OrthoDB" id="377733at2759"/>
<comment type="cofactor">
    <cofactor evidence="16">
        <name>Mg(2+)</name>
        <dbReference type="ChEBI" id="CHEBI:18420"/>
    </cofactor>
</comment>
<evidence type="ECO:0000256" key="2">
    <source>
        <dbReference type="ARBA" id="ARBA00004308"/>
    </source>
</evidence>
<feature type="binding site" evidence="16">
    <location>
        <position position="671"/>
    </location>
    <ligand>
        <name>Mg(2+)</name>
        <dbReference type="ChEBI" id="CHEBI:18420"/>
    </ligand>
</feature>
<dbReference type="GO" id="GO:0016887">
    <property type="term" value="F:ATP hydrolysis activity"/>
    <property type="evidence" value="ECO:0007669"/>
    <property type="project" value="InterPro"/>
</dbReference>
<dbReference type="GO" id="GO:0006892">
    <property type="term" value="P:post-Golgi vesicle-mediated transport"/>
    <property type="evidence" value="ECO:0007669"/>
    <property type="project" value="TreeGrafter"/>
</dbReference>
<evidence type="ECO:0000259" key="22">
    <source>
        <dbReference type="Pfam" id="PF16212"/>
    </source>
</evidence>
<evidence type="ECO:0000256" key="3">
    <source>
        <dbReference type="ARBA" id="ARBA00008109"/>
    </source>
</evidence>
<dbReference type="Pfam" id="PF00122">
    <property type="entry name" value="E1-E2_ATPase"/>
    <property type="match status" value="1"/>
</dbReference>
<accession>A0A0J9XAS8</accession>
<dbReference type="InterPro" id="IPR006539">
    <property type="entry name" value="P-type_ATPase_IV"/>
</dbReference>
<dbReference type="Pfam" id="PF00702">
    <property type="entry name" value="Hydrolase"/>
    <property type="match status" value="1"/>
</dbReference>
<feature type="compositionally biased region" description="Polar residues" evidence="19">
    <location>
        <begin position="1641"/>
        <end position="1653"/>
    </location>
</feature>
<feature type="binding site" evidence="15">
    <location>
        <position position="671"/>
    </location>
    <ligand>
        <name>ATP</name>
        <dbReference type="ChEBI" id="CHEBI:30616"/>
    </ligand>
</feature>
<evidence type="ECO:0000256" key="18">
    <source>
        <dbReference type="SAM" id="Coils"/>
    </source>
</evidence>
<feature type="transmembrane region" description="Helical" evidence="17">
    <location>
        <begin position="1479"/>
        <end position="1496"/>
    </location>
</feature>
<dbReference type="NCBIfam" id="TIGR01494">
    <property type="entry name" value="ATPase_P-type"/>
    <property type="match status" value="1"/>
</dbReference>
<evidence type="ECO:0000256" key="4">
    <source>
        <dbReference type="ARBA" id="ARBA00022692"/>
    </source>
</evidence>
<evidence type="ECO:0000256" key="1">
    <source>
        <dbReference type="ARBA" id="ARBA00004141"/>
    </source>
</evidence>
<dbReference type="InterPro" id="IPR008250">
    <property type="entry name" value="ATPase_P-typ_transduc_dom_A_sf"/>
</dbReference>
<feature type="binding site" evidence="16">
    <location>
        <position position="1311"/>
    </location>
    <ligand>
        <name>Mg(2+)</name>
        <dbReference type="ChEBI" id="CHEBI:18420"/>
    </ligand>
</feature>
<feature type="domain" description="P-type ATPase A" evidence="20">
    <location>
        <begin position="406"/>
        <end position="536"/>
    </location>
</feature>
<evidence type="ECO:0000313" key="24">
    <source>
        <dbReference type="Proteomes" id="UP000242525"/>
    </source>
</evidence>
<feature type="binding site" evidence="15">
    <location>
        <position position="669"/>
    </location>
    <ligand>
        <name>ATP</name>
        <dbReference type="ChEBI" id="CHEBI:30616"/>
    </ligand>
</feature>
<dbReference type="GO" id="GO:0000287">
    <property type="term" value="F:magnesium ion binding"/>
    <property type="evidence" value="ECO:0007669"/>
    <property type="project" value="UniProtKB-UniRule"/>
</dbReference>
<feature type="domain" description="P-type ATPase N-terminal" evidence="21">
    <location>
        <begin position="254"/>
        <end position="312"/>
    </location>
</feature>
<evidence type="ECO:0000256" key="12">
    <source>
        <dbReference type="ARBA" id="ARBA00034036"/>
    </source>
</evidence>
<feature type="binding site" evidence="15">
    <location>
        <position position="1310"/>
    </location>
    <ligand>
        <name>ATP</name>
        <dbReference type="ChEBI" id="CHEBI:30616"/>
    </ligand>
</feature>
<dbReference type="Proteomes" id="UP000242525">
    <property type="component" value="Unassembled WGS sequence"/>
</dbReference>
<comment type="catalytic activity">
    <reaction evidence="13">
        <text>a 1,2-diacyl-sn-glycero-3-phosphoethanolamine(out) + ATP + H2O = a 1,2-diacyl-sn-glycero-3-phosphoethanolamine(in) + ADP + phosphate + H(+)</text>
        <dbReference type="Rhea" id="RHEA:66132"/>
        <dbReference type="ChEBI" id="CHEBI:15377"/>
        <dbReference type="ChEBI" id="CHEBI:15378"/>
        <dbReference type="ChEBI" id="CHEBI:30616"/>
        <dbReference type="ChEBI" id="CHEBI:43474"/>
        <dbReference type="ChEBI" id="CHEBI:64612"/>
        <dbReference type="ChEBI" id="CHEBI:456216"/>
    </reaction>
    <physiologicalReaction direction="left-to-right" evidence="13">
        <dbReference type="Rhea" id="RHEA:66133"/>
    </physiologicalReaction>
</comment>
<feature type="compositionally biased region" description="Polar residues" evidence="19">
    <location>
        <begin position="35"/>
        <end position="61"/>
    </location>
</feature>
<feature type="binding site" evidence="15">
    <location>
        <position position="866"/>
    </location>
    <ligand>
        <name>ATP</name>
        <dbReference type="ChEBI" id="CHEBI:30616"/>
    </ligand>
</feature>
<reference evidence="23" key="1">
    <citation type="submission" date="2014-03" db="EMBL/GenBank/DDBJ databases">
        <authorList>
            <person name="Casaregola S."/>
        </authorList>
    </citation>
    <scope>NUCLEOTIDE SEQUENCE [LARGE SCALE GENOMIC DNA]</scope>
    <source>
        <strain evidence="23">CLIB 918</strain>
    </source>
</reference>
<feature type="binding site" evidence="15">
    <location>
        <position position="1311"/>
    </location>
    <ligand>
        <name>ATP</name>
        <dbReference type="ChEBI" id="CHEBI:30616"/>
    </ligand>
</feature>
<evidence type="ECO:0000259" key="21">
    <source>
        <dbReference type="Pfam" id="PF16209"/>
    </source>
</evidence>
<keyword evidence="7 15" id="KW-0067">ATP-binding</keyword>
<comment type="subcellular location">
    <subcellularLocation>
        <location evidence="2">Endomembrane system</location>
    </subcellularLocation>
    <subcellularLocation>
        <location evidence="1 17">Membrane</location>
        <topology evidence="1 17">Multi-pass membrane protein</topology>
    </subcellularLocation>
</comment>
<dbReference type="EMBL" id="CCBN010000006">
    <property type="protein sequence ID" value="CDO53932.1"/>
    <property type="molecule type" value="Genomic_DNA"/>
</dbReference>